<dbReference type="PANTHER" id="PTHR32114:SF2">
    <property type="entry name" value="ABC TRANSPORTER ABCH.3"/>
    <property type="match status" value="1"/>
</dbReference>
<gene>
    <name evidence="6" type="ORF">PAECIP111891_02154</name>
</gene>
<dbReference type="Pfam" id="PF13476">
    <property type="entry name" value="AAA_23"/>
    <property type="match status" value="1"/>
</dbReference>
<evidence type="ECO:0000256" key="2">
    <source>
        <dbReference type="ARBA" id="ARBA00011322"/>
    </source>
</evidence>
<evidence type="ECO:0000259" key="5">
    <source>
        <dbReference type="Pfam" id="PF13476"/>
    </source>
</evidence>
<reference evidence="6" key="1">
    <citation type="submission" date="2022-01" db="EMBL/GenBank/DDBJ databases">
        <authorList>
            <person name="Criscuolo A."/>
        </authorList>
    </citation>
    <scope>NUCLEOTIDE SEQUENCE</scope>
    <source>
        <strain evidence="6">CIP111891</strain>
    </source>
</reference>
<evidence type="ECO:0000256" key="1">
    <source>
        <dbReference type="ARBA" id="ARBA00006930"/>
    </source>
</evidence>
<keyword evidence="7" id="KW-1185">Reference proteome</keyword>
<dbReference type="Proteomes" id="UP000838821">
    <property type="component" value="Unassembled WGS sequence"/>
</dbReference>
<organism evidence="6 7">
    <name type="scientific">Paenibacillus allorhizoplanae</name>
    <dbReference type="NCBI Taxonomy" id="2905648"/>
    <lineage>
        <taxon>Bacteria</taxon>
        <taxon>Bacillati</taxon>
        <taxon>Bacillota</taxon>
        <taxon>Bacilli</taxon>
        <taxon>Bacillales</taxon>
        <taxon>Paenibacillaceae</taxon>
        <taxon>Paenibacillus</taxon>
    </lineage>
</organism>
<comment type="similarity">
    <text evidence="1">Belongs to the SMC family. SbcC subfamily.</text>
</comment>
<feature type="coiled-coil region" evidence="4">
    <location>
        <begin position="174"/>
        <end position="253"/>
    </location>
</feature>
<feature type="coiled-coil region" evidence="4">
    <location>
        <begin position="500"/>
        <end position="548"/>
    </location>
</feature>
<sequence length="848" mass="96316">MNPLTLEIVNFRAIPFAHIDLTDVTIAAICGRNGAGKSSGFTMAPRFALFGDVIEGVSMDDLVRRGTQDMAVTFTFEHQGSTYRTIRTRSIKGNGKSTLEFQQQINDRWESKSAEKIKDTEAVIRSLLNLDDETFTASSMIMQGKANEFTAKSAGKRKEILQQILGLNVYDRLQDAARQKAAVLHLEIEKAKDKLAEIDERLKLKQSKEELLESLNQDADAMKSFIHVKDNELRQLEEKIHMLQAKVEKAFELSKQLNLISKEIAPFDIEKEGLVAKLGRAEKILSKETEILKNTDEYYRVKDQITVLEARRPEQERLIAELERIEVSTSKINNDIIPLDHRIRNLQQLLQSRELFMAKAEEYTAATLQLKHMEDLAEQWDATEKEMLDVRAQFNSEQARVNTLKSLLESEIRMLDAKTSMLEDSNCFDVTKAACLFLSDAQKAKQTLTRKNEELNSIDLSKLTTLNKSMNSMSEKQQEIGYDFAAHRSLKVRIEELRPLAEEASQIQAKEELLDSLQDQNKGLINQLDELAQKQLNVNSELNSLREALAPLPALRSSLDNLQAWANLKEQIGAAFEAKKNAVARIAAIDLELQTRALRIIAIEEERALLVVEAQCLDAALTEFPIIKRELQQLRDREHILTEQIGGLKNELAALAKDELLRQQLADELEPKSRKWSRYQTLIRAFGRDGIPALIIENAVPQLERIANEILSKMSKGKHFIRFETQRELKSRDGVQETLDIIIGDWTSERPYETFSGGEQLRIDYAIRFALAELLAQRAGSKVEWLTIDEGLGSQDAEHRGLVLESIKAVADRFKKVLVITHIEEAQAVFEQQIYFENTEAAVRVNVA</sequence>
<comment type="subunit">
    <text evidence="2">Heterodimer of SbcC and SbcD.</text>
</comment>
<dbReference type="InterPro" id="IPR038729">
    <property type="entry name" value="Rad50/SbcC_AAA"/>
</dbReference>
<proteinExistence type="inferred from homology"/>
<evidence type="ECO:0000256" key="3">
    <source>
        <dbReference type="ARBA" id="ARBA00013368"/>
    </source>
</evidence>
<evidence type="ECO:0000313" key="6">
    <source>
        <dbReference type="EMBL" id="CAH1202940.1"/>
    </source>
</evidence>
<protein>
    <recommendedName>
        <fullName evidence="3">Nuclease SbcCD subunit C</fullName>
    </recommendedName>
</protein>
<evidence type="ECO:0000256" key="4">
    <source>
        <dbReference type="SAM" id="Coils"/>
    </source>
</evidence>
<dbReference type="SUPFAM" id="SSF52540">
    <property type="entry name" value="P-loop containing nucleoside triphosphate hydrolases"/>
    <property type="match status" value="1"/>
</dbReference>
<dbReference type="EMBL" id="CAKMMW010000005">
    <property type="protein sequence ID" value="CAH1202940.1"/>
    <property type="molecule type" value="Genomic_DNA"/>
</dbReference>
<evidence type="ECO:0000313" key="7">
    <source>
        <dbReference type="Proteomes" id="UP000838821"/>
    </source>
</evidence>
<dbReference type="Gene3D" id="3.40.50.300">
    <property type="entry name" value="P-loop containing nucleotide triphosphate hydrolases"/>
    <property type="match status" value="2"/>
</dbReference>
<name>A0ABM9C4F6_9BACL</name>
<keyword evidence="4" id="KW-0175">Coiled coil</keyword>
<dbReference type="InterPro" id="IPR027417">
    <property type="entry name" value="P-loop_NTPase"/>
</dbReference>
<accession>A0ABM9C4F6</accession>
<feature type="domain" description="Rad50/SbcC-type AAA" evidence="5">
    <location>
        <begin position="6"/>
        <end position="247"/>
    </location>
</feature>
<dbReference type="PANTHER" id="PTHR32114">
    <property type="entry name" value="ABC TRANSPORTER ABCH.3"/>
    <property type="match status" value="1"/>
</dbReference>
<comment type="caution">
    <text evidence="6">The sequence shown here is derived from an EMBL/GenBank/DDBJ whole genome shotgun (WGS) entry which is preliminary data.</text>
</comment>
<dbReference type="RefSeq" id="WP_236286976.1">
    <property type="nucleotide sequence ID" value="NZ_CAKMMW010000005.1"/>
</dbReference>